<accession>A0ABM5FKL7</accession>
<proteinExistence type="predicted"/>
<dbReference type="SUPFAM" id="SSF74853">
    <property type="entry name" value="Lamin A/C globular tail domain"/>
    <property type="match status" value="1"/>
</dbReference>
<name>A0ABM5FKL7_9SAUR</name>
<dbReference type="Gene3D" id="2.60.40.1260">
    <property type="entry name" value="Lamin Tail domain"/>
    <property type="match status" value="1"/>
</dbReference>
<feature type="compositionally biased region" description="Low complexity" evidence="2">
    <location>
        <begin position="577"/>
        <end position="591"/>
    </location>
</feature>
<dbReference type="GeneID" id="110074198"/>
<dbReference type="PROSITE" id="PS51841">
    <property type="entry name" value="LTD"/>
    <property type="match status" value="1"/>
</dbReference>
<evidence type="ECO:0000256" key="1">
    <source>
        <dbReference type="SAM" id="Coils"/>
    </source>
</evidence>
<keyword evidence="1" id="KW-0175">Coiled coil</keyword>
<dbReference type="RefSeq" id="XP_072845946.1">
    <property type="nucleotide sequence ID" value="XM_072989845.1"/>
</dbReference>
<feature type="compositionally biased region" description="Low complexity" evidence="2">
    <location>
        <begin position="611"/>
        <end position="624"/>
    </location>
</feature>
<protein>
    <submittedName>
        <fullName evidence="5">Lamin tail domain-containing protein 2</fullName>
    </submittedName>
</protein>
<evidence type="ECO:0000313" key="5">
    <source>
        <dbReference type="RefSeq" id="XP_072845946.1"/>
    </source>
</evidence>
<dbReference type="PANTHER" id="PTHR47012">
    <property type="entry name" value="LAMIN TAIL DOMAIN-CONTAINING PROTEIN 1"/>
    <property type="match status" value="1"/>
</dbReference>
<evidence type="ECO:0000256" key="2">
    <source>
        <dbReference type="SAM" id="MobiDB-lite"/>
    </source>
</evidence>
<reference evidence="4" key="1">
    <citation type="submission" date="2025-05" db="UniProtKB">
        <authorList>
            <consortium name="RefSeq"/>
        </authorList>
    </citation>
    <scope>NUCLEOTIDE SEQUENCE [LARGE SCALE GENOMIC DNA]</scope>
</reference>
<dbReference type="InterPro" id="IPR001322">
    <property type="entry name" value="Lamin_tail_dom"/>
</dbReference>
<feature type="region of interest" description="Disordered" evidence="2">
    <location>
        <begin position="530"/>
        <end position="551"/>
    </location>
</feature>
<feature type="region of interest" description="Disordered" evidence="2">
    <location>
        <begin position="577"/>
        <end position="626"/>
    </location>
</feature>
<keyword evidence="4" id="KW-1185">Reference proteome</keyword>
<reference evidence="5" key="2">
    <citation type="submission" date="2025-08" db="UniProtKB">
        <authorList>
            <consortium name="RefSeq"/>
        </authorList>
    </citation>
    <scope>IDENTIFICATION</scope>
</reference>
<evidence type="ECO:0000313" key="4">
    <source>
        <dbReference type="Proteomes" id="UP001652642"/>
    </source>
</evidence>
<gene>
    <name evidence="5" type="primary">LMNTD2</name>
</gene>
<feature type="region of interest" description="Disordered" evidence="2">
    <location>
        <begin position="296"/>
        <end position="319"/>
    </location>
</feature>
<dbReference type="Proteomes" id="UP001652642">
    <property type="component" value="Chromosome 1"/>
</dbReference>
<feature type="region of interest" description="Disordered" evidence="2">
    <location>
        <begin position="71"/>
        <end position="100"/>
    </location>
</feature>
<feature type="coiled-coil region" evidence="1">
    <location>
        <begin position="159"/>
        <end position="204"/>
    </location>
</feature>
<dbReference type="PANTHER" id="PTHR47012:SF2">
    <property type="entry name" value="LTD DOMAIN-CONTAINING PROTEIN"/>
    <property type="match status" value="1"/>
</dbReference>
<organism evidence="4 5">
    <name type="scientific">Pogona vitticeps</name>
    <name type="common">central bearded dragon</name>
    <dbReference type="NCBI Taxonomy" id="103695"/>
    <lineage>
        <taxon>Eukaryota</taxon>
        <taxon>Metazoa</taxon>
        <taxon>Chordata</taxon>
        <taxon>Craniata</taxon>
        <taxon>Vertebrata</taxon>
        <taxon>Euteleostomi</taxon>
        <taxon>Lepidosauria</taxon>
        <taxon>Squamata</taxon>
        <taxon>Bifurcata</taxon>
        <taxon>Unidentata</taxon>
        <taxon>Episquamata</taxon>
        <taxon>Toxicofera</taxon>
        <taxon>Iguania</taxon>
        <taxon>Acrodonta</taxon>
        <taxon>Agamidae</taxon>
        <taxon>Amphibolurinae</taxon>
        <taxon>Pogona</taxon>
    </lineage>
</organism>
<sequence>MRKNPSGSIIGTPGDWRHKVPGERQTSIRFHPVLEDQREVDEDVLQSPPQREYNREQPIISRVSMMFTSRPEMEKDNSCSSFSPPIKEPPKQQDSTAPQQNSELLENPHALLLLLRQRDLEIKGLKNAAQKDPYNRLGCILQEIVKPAQKGPPKKSPTEVALQEEVNQLNEELKAIKNDNEKKIKELENKLVQSKLHVLHLQKTVRALSAKSDEEIDTDSTLSLDERTKLAYETFELWSETGNRVTSDTSDLRLRRVPKHTSFVDAFHKFGSVVMSEEDKKEILSKLEAVAEKACTSGTTDESSLGSSRADSQLPSEQSSWTIIPSQKSVVISSSVSETKMTESSKSVPSSMETTQQEKNVHVLDPWHLAQAGLTLGQLSDGEKRAYSVPSVEGCKRCRSVTGSLRIVSVHRKGKFVRIFNALLTKEVDLSGYIIQQSVGGYPVSVYRFPRGTILPAQHHITVWAAVANLVHEQPSDPLSGPRFFRAGPECVTVLYDHSGQVVSQHTNPHQFTAAAEAYSDNVDLSIDKFPLNNDEDDEDDSSRIDVSFSKQNRSKKADSGILVKRRYSRHFSIDASATTKTSSGRSTGTKAKIKDTSRESTGSFLYSSKPPSHSASETPSSSSEGDYFAYRSWKPLVQEPEAREFKTTLDTTLPIVSLIGQKSARSRYGFKYMTYIPTTTDLHLRRYCPAR</sequence>
<feature type="region of interest" description="Disordered" evidence="2">
    <location>
        <begin position="1"/>
        <end position="59"/>
    </location>
</feature>
<dbReference type="InterPro" id="IPR036415">
    <property type="entry name" value="Lamin_tail_dom_sf"/>
</dbReference>
<dbReference type="InterPro" id="IPR042840">
    <property type="entry name" value="LMNTD1"/>
</dbReference>
<evidence type="ECO:0000259" key="3">
    <source>
        <dbReference type="PROSITE" id="PS51841"/>
    </source>
</evidence>
<feature type="domain" description="LTD" evidence="3">
    <location>
        <begin position="393"/>
        <end position="510"/>
    </location>
</feature>
<dbReference type="Pfam" id="PF00932">
    <property type="entry name" value="LTD"/>
    <property type="match status" value="1"/>
</dbReference>